<protein>
    <submittedName>
        <fullName evidence="3">Putative endonuclease/exonuclease/phosphatase, reverse transcriptase zinc-binding protein</fullName>
    </submittedName>
</protein>
<dbReference type="GO" id="GO:0003964">
    <property type="term" value="F:RNA-directed DNA polymerase activity"/>
    <property type="evidence" value="ECO:0007669"/>
    <property type="project" value="UniProtKB-KW"/>
</dbReference>
<keyword evidence="3" id="KW-0378">Hydrolase</keyword>
<keyword evidence="1" id="KW-0175">Coiled coil</keyword>
<dbReference type="Pfam" id="PF13966">
    <property type="entry name" value="zf-RVT"/>
    <property type="match status" value="1"/>
</dbReference>
<comment type="caution">
    <text evidence="3">The sequence shown here is derived from an EMBL/GenBank/DDBJ whole genome shotgun (WGS) entry which is preliminary data.</text>
</comment>
<dbReference type="EMBL" id="PSQE01000005">
    <property type="protein sequence ID" value="RHN55895.1"/>
    <property type="molecule type" value="Genomic_DNA"/>
</dbReference>
<dbReference type="PANTHER" id="PTHR33710:SF64">
    <property type="entry name" value="ENDONUCLEASE_EXONUCLEASE_PHOSPHATASE DOMAIN-CONTAINING PROTEIN"/>
    <property type="match status" value="1"/>
</dbReference>
<keyword evidence="3" id="KW-0695">RNA-directed DNA polymerase</keyword>
<feature type="domain" description="Reverse transcriptase zinc-binding" evidence="2">
    <location>
        <begin position="317"/>
        <end position="409"/>
    </location>
</feature>
<name>A0A396HWX0_MEDTR</name>
<proteinExistence type="predicted"/>
<accession>A0A396HWX0</accession>
<dbReference type="GO" id="GO:0004527">
    <property type="term" value="F:exonuclease activity"/>
    <property type="evidence" value="ECO:0007669"/>
    <property type="project" value="UniProtKB-KW"/>
</dbReference>
<dbReference type="GO" id="GO:0004519">
    <property type="term" value="F:endonuclease activity"/>
    <property type="evidence" value="ECO:0007669"/>
    <property type="project" value="UniProtKB-KW"/>
</dbReference>
<dbReference type="InterPro" id="IPR036691">
    <property type="entry name" value="Endo/exonu/phosph_ase_sf"/>
</dbReference>
<sequence>MFLFNNFIGELEVEDLNVLGRRYTWYHTNGRSMSRIDRVLISEEWSQAWWENSLWVLSRDVFDHCPLVLKHGGWDWGPKPFRFNNFWLENLNFKGVVEEAWRNQNVSGWMSFVLKEKLKGLKVKIKEWNKEEYGGMEERVEKLVEEINDLDELSEEVRGLSEGEEALWKRVLVKKYGEGVSSLLDGSNLVWPRYASLWWKEVVKLGDYGGLDWFNSVVKRKVGNRLATSFWNDRWRGVKCFRLKYPRLFSVSNQKEALVGEMREILEVGPGWKFLWRRNLFVWEEELLLSLREDLEGMVWSQEADVWRWGLEESGVFTVKSVYLSLEEVVLSEDRWREDEKRVFKCLWKIPAPSKVVAFGWKVFHNRIPSKVNLVLRHVLPYEESSLCAVCARMEETSLHIFLHCDLAISVCLRIMIWLDCLFLTPSNLFVHWECWGGGERNKKVKRGRWLIWLATIWVLWKARNDNIFNQKIPILDDIVEEIKVLSLRWLLSRTQSPICLFYEWNWDPISCLVRVGSRHSWRLVVCFDFGSAAGGWYC</sequence>
<dbReference type="Gramene" id="rna31177">
    <property type="protein sequence ID" value="RHN55895.1"/>
    <property type="gene ID" value="gene31177"/>
</dbReference>
<dbReference type="SUPFAM" id="SSF56219">
    <property type="entry name" value="DNase I-like"/>
    <property type="match status" value="1"/>
</dbReference>
<keyword evidence="3" id="KW-0548">Nucleotidyltransferase</keyword>
<evidence type="ECO:0000256" key="1">
    <source>
        <dbReference type="SAM" id="Coils"/>
    </source>
</evidence>
<dbReference type="InterPro" id="IPR026960">
    <property type="entry name" value="RVT-Znf"/>
</dbReference>
<keyword evidence="3" id="KW-0808">Transferase</keyword>
<evidence type="ECO:0000313" key="4">
    <source>
        <dbReference type="Proteomes" id="UP000265566"/>
    </source>
</evidence>
<dbReference type="PANTHER" id="PTHR33710">
    <property type="entry name" value="BNAC02G09200D PROTEIN"/>
    <property type="match status" value="1"/>
</dbReference>
<dbReference type="AlphaFoldDB" id="A0A396HWX0"/>
<gene>
    <name evidence="3" type="ORF">MtrunA17_Chr5g0423411</name>
</gene>
<keyword evidence="3" id="KW-0269">Exonuclease</keyword>
<keyword evidence="3" id="KW-0255">Endonuclease</keyword>
<keyword evidence="3" id="KW-0540">Nuclease</keyword>
<dbReference type="Gene3D" id="3.60.10.10">
    <property type="entry name" value="Endonuclease/exonuclease/phosphatase"/>
    <property type="match status" value="1"/>
</dbReference>
<evidence type="ECO:0000313" key="3">
    <source>
        <dbReference type="EMBL" id="RHN55895.1"/>
    </source>
</evidence>
<dbReference type="Proteomes" id="UP000265566">
    <property type="component" value="Chromosome 5"/>
</dbReference>
<evidence type="ECO:0000259" key="2">
    <source>
        <dbReference type="Pfam" id="PF13966"/>
    </source>
</evidence>
<reference evidence="4" key="1">
    <citation type="journal article" date="2018" name="Nat. Plants">
        <title>Whole-genome landscape of Medicago truncatula symbiotic genes.</title>
        <authorList>
            <person name="Pecrix Y."/>
            <person name="Staton S.E."/>
            <person name="Sallet E."/>
            <person name="Lelandais-Briere C."/>
            <person name="Moreau S."/>
            <person name="Carrere S."/>
            <person name="Blein T."/>
            <person name="Jardinaud M.F."/>
            <person name="Latrasse D."/>
            <person name="Zouine M."/>
            <person name="Zahm M."/>
            <person name="Kreplak J."/>
            <person name="Mayjonade B."/>
            <person name="Satge C."/>
            <person name="Perez M."/>
            <person name="Cauet S."/>
            <person name="Marande W."/>
            <person name="Chantry-Darmon C."/>
            <person name="Lopez-Roques C."/>
            <person name="Bouchez O."/>
            <person name="Berard A."/>
            <person name="Debelle F."/>
            <person name="Munos S."/>
            <person name="Bendahmane A."/>
            <person name="Berges H."/>
            <person name="Niebel A."/>
            <person name="Buitink J."/>
            <person name="Frugier F."/>
            <person name="Benhamed M."/>
            <person name="Crespi M."/>
            <person name="Gouzy J."/>
            <person name="Gamas P."/>
        </authorList>
    </citation>
    <scope>NUCLEOTIDE SEQUENCE [LARGE SCALE GENOMIC DNA]</scope>
    <source>
        <strain evidence="4">cv. Jemalong A17</strain>
    </source>
</reference>
<organism evidence="3 4">
    <name type="scientific">Medicago truncatula</name>
    <name type="common">Barrel medic</name>
    <name type="synonym">Medicago tribuloides</name>
    <dbReference type="NCBI Taxonomy" id="3880"/>
    <lineage>
        <taxon>Eukaryota</taxon>
        <taxon>Viridiplantae</taxon>
        <taxon>Streptophyta</taxon>
        <taxon>Embryophyta</taxon>
        <taxon>Tracheophyta</taxon>
        <taxon>Spermatophyta</taxon>
        <taxon>Magnoliopsida</taxon>
        <taxon>eudicotyledons</taxon>
        <taxon>Gunneridae</taxon>
        <taxon>Pentapetalae</taxon>
        <taxon>rosids</taxon>
        <taxon>fabids</taxon>
        <taxon>Fabales</taxon>
        <taxon>Fabaceae</taxon>
        <taxon>Papilionoideae</taxon>
        <taxon>50 kb inversion clade</taxon>
        <taxon>NPAAA clade</taxon>
        <taxon>Hologalegina</taxon>
        <taxon>IRL clade</taxon>
        <taxon>Trifolieae</taxon>
        <taxon>Medicago</taxon>
    </lineage>
</organism>
<feature type="coiled-coil region" evidence="1">
    <location>
        <begin position="133"/>
        <end position="160"/>
    </location>
</feature>